<reference evidence="3 4" key="1">
    <citation type="journal article" date="2023" name="Hortic Res">
        <title>Pangenome of water caltrop reveals structural variations and asymmetric subgenome divergence after allopolyploidization.</title>
        <authorList>
            <person name="Zhang X."/>
            <person name="Chen Y."/>
            <person name="Wang L."/>
            <person name="Yuan Y."/>
            <person name="Fang M."/>
            <person name="Shi L."/>
            <person name="Lu R."/>
            <person name="Comes H.P."/>
            <person name="Ma Y."/>
            <person name="Chen Y."/>
            <person name="Huang G."/>
            <person name="Zhou Y."/>
            <person name="Zheng Z."/>
            <person name="Qiu Y."/>
        </authorList>
    </citation>
    <scope>NUCLEOTIDE SEQUENCE [LARGE SCALE GENOMIC DNA]</scope>
    <source>
        <tissue evidence="3">Roots</tissue>
    </source>
</reference>
<dbReference type="InterPro" id="IPR057600">
    <property type="entry name" value="TORTIFOLIA1/SINE1-2_N"/>
</dbReference>
<gene>
    <name evidence="3" type="ORF">SAY87_026339</name>
</gene>
<dbReference type="Pfam" id="PF24714">
    <property type="entry name" value="TOR1L1_N"/>
    <property type="match status" value="1"/>
</dbReference>
<dbReference type="AlphaFoldDB" id="A0AAN7GV87"/>
<name>A0AAN7GV87_9MYRT</name>
<sequence>MPPASVAAPPPQSLKQRVLICLTKLSDRDTYAVAVSELDSIARSLDPPSFPIFLSCIQSTDAADKSPVRKQCVNLLATLSLTYGNTLSPYLLKMLSTVTRRLRDPDSAVRSACVNTASAIASHITKPSFESFVKAFSDALFTEQEVNAQMGAALCLASAVDSAPNPEPAKLGKLLPRFERLLKSDAFKAKSGILTLIGSVVGVGGAKSAGALKILVPSVMGFLSSEDWSARKAAAEVLLKLAVVERDSLVEYKTGCMKVFENRKFDKVKAAREVMNQMLEAWKQIPDISEVDAPPNNWISSSKEDANDGKYTASIKNVSYKKQPPARRSTPPDSSLATTLRKRSPLKNRDRNTSPAITRKVEQKKASDWKVEISVSSSLSRGTGEDGPKEGNENIPDGSKGEIYRPLKPDTRRALFSRNSDERVHRPGGFWSGSRVAPCNEESSESNIIQDLHRNHKDCEDLSLIRNQLVQIEKQQSSLLDLLQKFMGSSQSGMRSLETRVHSLELALDEMSYDLAVTSGRMTRLDSSTTTCCMLPSNFLGSWIWRKHGAQNFNSRLTTSTQTPAGATRFRSDRSNDSEPYSLENFRFQHRGGAEVIVNPLAKIHRQSRTVSETAQ</sequence>
<keyword evidence="4" id="KW-1185">Reference proteome</keyword>
<feature type="domain" description="TORTIFOLIA1/SINE1-2 N-terminal" evidence="2">
    <location>
        <begin position="13"/>
        <end position="284"/>
    </location>
</feature>
<dbReference type="GO" id="GO:0005874">
    <property type="term" value="C:microtubule"/>
    <property type="evidence" value="ECO:0007669"/>
    <property type="project" value="InterPro"/>
</dbReference>
<feature type="compositionally biased region" description="Basic and acidic residues" evidence="1">
    <location>
        <begin position="383"/>
        <end position="392"/>
    </location>
</feature>
<feature type="region of interest" description="Disordered" evidence="1">
    <location>
        <begin position="317"/>
        <end position="426"/>
    </location>
</feature>
<organism evidence="3 4">
    <name type="scientific">Trapa incisa</name>
    <dbReference type="NCBI Taxonomy" id="236973"/>
    <lineage>
        <taxon>Eukaryota</taxon>
        <taxon>Viridiplantae</taxon>
        <taxon>Streptophyta</taxon>
        <taxon>Embryophyta</taxon>
        <taxon>Tracheophyta</taxon>
        <taxon>Spermatophyta</taxon>
        <taxon>Magnoliopsida</taxon>
        <taxon>eudicotyledons</taxon>
        <taxon>Gunneridae</taxon>
        <taxon>Pentapetalae</taxon>
        <taxon>rosids</taxon>
        <taxon>malvids</taxon>
        <taxon>Myrtales</taxon>
        <taxon>Lythraceae</taxon>
        <taxon>Trapa</taxon>
    </lineage>
</organism>
<feature type="compositionally biased region" description="Basic and acidic residues" evidence="1">
    <location>
        <begin position="399"/>
        <end position="425"/>
    </location>
</feature>
<evidence type="ECO:0000256" key="1">
    <source>
        <dbReference type="SAM" id="MobiDB-lite"/>
    </source>
</evidence>
<dbReference type="GO" id="GO:0008017">
    <property type="term" value="F:microtubule binding"/>
    <property type="evidence" value="ECO:0007669"/>
    <property type="project" value="InterPro"/>
</dbReference>
<dbReference type="SUPFAM" id="SSF48371">
    <property type="entry name" value="ARM repeat"/>
    <property type="match status" value="1"/>
</dbReference>
<dbReference type="InterPro" id="IPR011989">
    <property type="entry name" value="ARM-like"/>
</dbReference>
<evidence type="ECO:0000313" key="4">
    <source>
        <dbReference type="Proteomes" id="UP001345219"/>
    </source>
</evidence>
<feature type="compositionally biased region" description="Basic and acidic residues" evidence="1">
    <location>
        <begin position="359"/>
        <end position="371"/>
    </location>
</feature>
<proteinExistence type="predicted"/>
<dbReference type="FunFam" id="1.25.10.10:FF:000549">
    <property type="entry name" value="ARM repeat superfamily protein"/>
    <property type="match status" value="1"/>
</dbReference>
<evidence type="ECO:0000313" key="3">
    <source>
        <dbReference type="EMBL" id="KAK4747302.1"/>
    </source>
</evidence>
<dbReference type="InterPro" id="IPR016024">
    <property type="entry name" value="ARM-type_fold"/>
</dbReference>
<dbReference type="EMBL" id="JAXIOK010000020">
    <property type="protein sequence ID" value="KAK4747302.1"/>
    <property type="molecule type" value="Genomic_DNA"/>
</dbReference>
<dbReference type="PANTHER" id="PTHR31355:SF8">
    <property type="entry name" value="TORTIFOLIA1-LIKE PROTEIN 3"/>
    <property type="match status" value="1"/>
</dbReference>
<accession>A0AAN7GV87</accession>
<dbReference type="Proteomes" id="UP001345219">
    <property type="component" value="Chromosome 20"/>
</dbReference>
<dbReference type="InterPro" id="IPR033337">
    <property type="entry name" value="TORTIFOLIA1/SINE1-2"/>
</dbReference>
<dbReference type="PANTHER" id="PTHR31355">
    <property type="entry name" value="MICROTUBULE-ASSOCIATED PROTEIN TORTIFOLIA1"/>
    <property type="match status" value="1"/>
</dbReference>
<protein>
    <recommendedName>
        <fullName evidence="2">TORTIFOLIA1/SINE1-2 N-terminal domain-containing protein</fullName>
    </recommendedName>
</protein>
<comment type="caution">
    <text evidence="3">The sequence shown here is derived from an EMBL/GenBank/DDBJ whole genome shotgun (WGS) entry which is preliminary data.</text>
</comment>
<feature type="compositionally biased region" description="Polar residues" evidence="1">
    <location>
        <begin position="556"/>
        <end position="565"/>
    </location>
</feature>
<evidence type="ECO:0000259" key="2">
    <source>
        <dbReference type="Pfam" id="PF24714"/>
    </source>
</evidence>
<feature type="region of interest" description="Disordered" evidence="1">
    <location>
        <begin position="556"/>
        <end position="578"/>
    </location>
</feature>
<dbReference type="Gene3D" id="1.25.10.10">
    <property type="entry name" value="Leucine-rich Repeat Variant"/>
    <property type="match status" value="1"/>
</dbReference>